<protein>
    <submittedName>
        <fullName evidence="2">Uncharacterized protein</fullName>
    </submittedName>
</protein>
<name>A0A1T5HWK0_9GAMM</name>
<dbReference type="AlphaFoldDB" id="A0A1T5HWK0"/>
<dbReference type="Proteomes" id="UP000189966">
    <property type="component" value="Unassembled WGS sequence"/>
</dbReference>
<evidence type="ECO:0000313" key="2">
    <source>
        <dbReference type="EMBL" id="SKC31247.1"/>
    </source>
</evidence>
<evidence type="ECO:0000313" key="3">
    <source>
        <dbReference type="Proteomes" id="UP000189966"/>
    </source>
</evidence>
<dbReference type="EMBL" id="FUZI01000001">
    <property type="protein sequence ID" value="SKC31247.1"/>
    <property type="molecule type" value="Genomic_DNA"/>
</dbReference>
<evidence type="ECO:0000256" key="1">
    <source>
        <dbReference type="SAM" id="SignalP"/>
    </source>
</evidence>
<keyword evidence="1" id="KW-0732">Signal</keyword>
<organism evidence="2 3">
    <name type="scientific">Photobacterium piscicola</name>
    <dbReference type="NCBI Taxonomy" id="1378299"/>
    <lineage>
        <taxon>Bacteria</taxon>
        <taxon>Pseudomonadati</taxon>
        <taxon>Pseudomonadota</taxon>
        <taxon>Gammaproteobacteria</taxon>
        <taxon>Vibrionales</taxon>
        <taxon>Vibrionaceae</taxon>
        <taxon>Photobacterium</taxon>
    </lineage>
</organism>
<feature type="signal peptide" evidence="1">
    <location>
        <begin position="1"/>
        <end position="29"/>
    </location>
</feature>
<gene>
    <name evidence="2" type="ORF">CZ809_00725</name>
</gene>
<reference evidence="2 3" key="1">
    <citation type="submission" date="2017-02" db="EMBL/GenBank/DDBJ databases">
        <authorList>
            <person name="Peterson S.W."/>
        </authorList>
    </citation>
    <scope>NUCLEOTIDE SEQUENCE [LARGE SCALE GENOMIC DNA]</scope>
    <source>
        <strain evidence="3">type strain: NCCB 100098</strain>
    </source>
</reference>
<proteinExistence type="predicted"/>
<sequence length="164" mass="18741">MRSQKWTFNLKSALVLTLLLGGHTNVTYANNLHSTHLSVISTIQTYINQQTVYQQPQQNIVYHPTLGYMDYQQIWCNNSYQQQMINYQHFILKVCSERGGELVNHWCSLSDSHQPLFYTSIAPYDANCSSNSAIIVHIIETLPEANKDPIVAVAWIKTAKSFGF</sequence>
<dbReference type="OrthoDB" id="5814213at2"/>
<accession>A0A1T5HWK0</accession>
<dbReference type="RefSeq" id="WP_080156057.1">
    <property type="nucleotide sequence ID" value="NZ_FUZI01000001.1"/>
</dbReference>
<feature type="chain" id="PRO_5010518575" evidence="1">
    <location>
        <begin position="30"/>
        <end position="164"/>
    </location>
</feature>